<protein>
    <submittedName>
        <fullName evidence="2">Uncharacterized protein</fullName>
    </submittedName>
</protein>
<dbReference type="HOGENOM" id="CLU_883016_0_0_1"/>
<organism evidence="3">
    <name type="scientific">Melampsora larici-populina (strain 98AG31 / pathotype 3-4-7)</name>
    <name type="common">Poplar leaf rust fungus</name>
    <dbReference type="NCBI Taxonomy" id="747676"/>
    <lineage>
        <taxon>Eukaryota</taxon>
        <taxon>Fungi</taxon>
        <taxon>Dikarya</taxon>
        <taxon>Basidiomycota</taxon>
        <taxon>Pucciniomycotina</taxon>
        <taxon>Pucciniomycetes</taxon>
        <taxon>Pucciniales</taxon>
        <taxon>Melampsoraceae</taxon>
        <taxon>Melampsora</taxon>
    </lineage>
</organism>
<dbReference type="AlphaFoldDB" id="F4RX78"/>
<proteinExistence type="predicted"/>
<dbReference type="GeneID" id="18923826"/>
<dbReference type="VEuPathDB" id="FungiDB:MELLADRAFT_109659"/>
<feature type="region of interest" description="Disordered" evidence="1">
    <location>
        <begin position="82"/>
        <end position="110"/>
    </location>
</feature>
<gene>
    <name evidence="2" type="ORF">MELLADRAFT_109659</name>
</gene>
<dbReference type="KEGG" id="mlr:MELLADRAFT_109659"/>
<feature type="region of interest" description="Disordered" evidence="1">
    <location>
        <begin position="130"/>
        <end position="192"/>
    </location>
</feature>
<dbReference type="RefSeq" id="XP_007413714.1">
    <property type="nucleotide sequence ID" value="XM_007413652.1"/>
</dbReference>
<dbReference type="Proteomes" id="UP000001072">
    <property type="component" value="Unassembled WGS sequence"/>
</dbReference>
<sequence length="315" mass="34982">MITDSQQTAQSEAHPVIISDFQSIIPRSDRTTTLNDKANQVHNRLGKNQHVLSKRSMGYYKLGSKKDTINNILVPEKTGKFSSDTKFEMSPSPRTPSKKSNRHLSECEAKESKSRSLTFLNWLSFSQLSPSKQPNRALADFDPKGRRSQSLEIESEGPINLFRPPKLTNSNEKPKVIQSESVQRATKKSLGAQTQTIGGGSLYSKSFSWPSTSTCGIDNLDLVHSPTPSNKNGKNVFFDGNRSVRAKNDIRSMAHQEIAHAEGQTYRRSRSASEIVMSKPSVRGSPVRGKNGKPKNAYKIPGRPTLLVIDENKQT</sequence>
<dbReference type="InParanoid" id="F4RX78"/>
<dbReference type="OrthoDB" id="10539316at2759"/>
<evidence type="ECO:0000313" key="3">
    <source>
        <dbReference type="Proteomes" id="UP000001072"/>
    </source>
</evidence>
<evidence type="ECO:0000313" key="2">
    <source>
        <dbReference type="EMBL" id="EGG02921.1"/>
    </source>
</evidence>
<accession>F4RX78</accession>
<feature type="region of interest" description="Disordered" evidence="1">
    <location>
        <begin position="262"/>
        <end position="300"/>
    </location>
</feature>
<keyword evidence="3" id="KW-1185">Reference proteome</keyword>
<dbReference type="EMBL" id="GL883127">
    <property type="protein sequence ID" value="EGG02921.1"/>
    <property type="molecule type" value="Genomic_DNA"/>
</dbReference>
<evidence type="ECO:0000256" key="1">
    <source>
        <dbReference type="SAM" id="MobiDB-lite"/>
    </source>
</evidence>
<reference evidence="3" key="1">
    <citation type="journal article" date="2011" name="Proc. Natl. Acad. Sci. U.S.A.">
        <title>Obligate biotrophy features unraveled by the genomic analysis of rust fungi.</title>
        <authorList>
            <person name="Duplessis S."/>
            <person name="Cuomo C.A."/>
            <person name="Lin Y.-C."/>
            <person name="Aerts A."/>
            <person name="Tisserant E."/>
            <person name="Veneault-Fourrey C."/>
            <person name="Joly D.L."/>
            <person name="Hacquard S."/>
            <person name="Amselem J."/>
            <person name="Cantarel B.L."/>
            <person name="Chiu R."/>
            <person name="Coutinho P.M."/>
            <person name="Feau N."/>
            <person name="Field M."/>
            <person name="Frey P."/>
            <person name="Gelhaye E."/>
            <person name="Goldberg J."/>
            <person name="Grabherr M.G."/>
            <person name="Kodira C.D."/>
            <person name="Kohler A."/>
            <person name="Kuees U."/>
            <person name="Lindquist E.A."/>
            <person name="Lucas S.M."/>
            <person name="Mago R."/>
            <person name="Mauceli E."/>
            <person name="Morin E."/>
            <person name="Murat C."/>
            <person name="Pangilinan J.L."/>
            <person name="Park R."/>
            <person name="Pearson M."/>
            <person name="Quesneville H."/>
            <person name="Rouhier N."/>
            <person name="Sakthikumar S."/>
            <person name="Salamov A.A."/>
            <person name="Schmutz J."/>
            <person name="Selles B."/>
            <person name="Shapiro H."/>
            <person name="Tanguay P."/>
            <person name="Tuskan G.A."/>
            <person name="Henrissat B."/>
            <person name="Van de Peer Y."/>
            <person name="Rouze P."/>
            <person name="Ellis J.G."/>
            <person name="Dodds P.N."/>
            <person name="Schein J.E."/>
            <person name="Zhong S."/>
            <person name="Hamelin R.C."/>
            <person name="Grigoriev I.V."/>
            <person name="Szabo L.J."/>
            <person name="Martin F."/>
        </authorList>
    </citation>
    <scope>NUCLEOTIDE SEQUENCE [LARGE SCALE GENOMIC DNA]</scope>
    <source>
        <strain evidence="3">98AG31 / pathotype 3-4-7</strain>
    </source>
</reference>
<name>F4RX78_MELLP</name>